<feature type="domain" description="DHFR" evidence="9">
    <location>
        <begin position="5"/>
        <end position="166"/>
    </location>
</feature>
<dbReference type="UniPathway" id="UPA00077">
    <property type="reaction ID" value="UER00158"/>
</dbReference>
<dbReference type="GO" id="GO:0046452">
    <property type="term" value="P:dihydrofolate metabolic process"/>
    <property type="evidence" value="ECO:0007669"/>
    <property type="project" value="TreeGrafter"/>
</dbReference>
<dbReference type="GO" id="GO:0046654">
    <property type="term" value="P:tetrahydrofolate biosynthetic process"/>
    <property type="evidence" value="ECO:0007669"/>
    <property type="project" value="UniProtKB-UniPathway"/>
</dbReference>
<dbReference type="AlphaFoldDB" id="A0A1G1WDQ9"/>
<dbReference type="Proteomes" id="UP000176389">
    <property type="component" value="Unassembled WGS sequence"/>
</dbReference>
<keyword evidence="10" id="KW-0418">Kinase</keyword>
<keyword evidence="6 8" id="KW-0560">Oxidoreductase</keyword>
<keyword evidence="4 8" id="KW-0554">One-carbon metabolism</keyword>
<dbReference type="Pfam" id="PF00186">
    <property type="entry name" value="DHFR_1"/>
    <property type="match status" value="1"/>
</dbReference>
<proteinExistence type="inferred from homology"/>
<protein>
    <recommendedName>
        <fullName evidence="3 8">Dihydrofolate reductase</fullName>
        <ecNumber evidence="3 8">1.5.1.3</ecNumber>
    </recommendedName>
</protein>
<dbReference type="PIRSF" id="PIRSF000194">
    <property type="entry name" value="DHFR"/>
    <property type="match status" value="1"/>
</dbReference>
<dbReference type="PANTHER" id="PTHR48069">
    <property type="entry name" value="DIHYDROFOLATE REDUCTASE"/>
    <property type="match status" value="1"/>
</dbReference>
<dbReference type="PANTHER" id="PTHR48069:SF3">
    <property type="entry name" value="DIHYDROFOLATE REDUCTASE"/>
    <property type="match status" value="1"/>
</dbReference>
<evidence type="ECO:0000256" key="5">
    <source>
        <dbReference type="ARBA" id="ARBA00022857"/>
    </source>
</evidence>
<gene>
    <name evidence="10" type="ORF">A2Z11_01075</name>
</gene>
<dbReference type="GO" id="GO:0070401">
    <property type="term" value="F:NADP+ binding"/>
    <property type="evidence" value="ECO:0007669"/>
    <property type="project" value="UniProtKB-ARBA"/>
</dbReference>
<dbReference type="STRING" id="1802596.A2Z11_01075"/>
<comment type="similarity">
    <text evidence="2 8">Belongs to the dihydrofolate reductase family.</text>
</comment>
<name>A0A1G1WDQ9_9BACT</name>
<keyword evidence="10" id="KW-0808">Transferase</keyword>
<evidence type="ECO:0000256" key="4">
    <source>
        <dbReference type="ARBA" id="ARBA00022563"/>
    </source>
</evidence>
<dbReference type="CDD" id="cd00209">
    <property type="entry name" value="DHFR"/>
    <property type="match status" value="1"/>
</dbReference>
<sequence>MNRPKISIIAAIGKNKELGKDNKLLWHIPGELPRFKKITTGHPIIMGRKTFGSIGRPLPNRTNIVVTRDESYKAKGVLVAHSIEEAIEKAKENPSEGGDSSEIFVIGGGQIYKQALPLADKLYLTLVEGEYEADTFFPDYSQFKKVVYEEKKESEGLKYKFLELER</sequence>
<dbReference type="Gene3D" id="3.40.430.10">
    <property type="entry name" value="Dihydrofolate Reductase, subunit A"/>
    <property type="match status" value="1"/>
</dbReference>
<dbReference type="FunFam" id="3.40.430.10:FF:000001">
    <property type="entry name" value="Dihydrofolate reductase"/>
    <property type="match status" value="1"/>
</dbReference>
<evidence type="ECO:0000256" key="8">
    <source>
        <dbReference type="PIRNR" id="PIRNR000194"/>
    </source>
</evidence>
<dbReference type="GO" id="GO:0016301">
    <property type="term" value="F:kinase activity"/>
    <property type="evidence" value="ECO:0007669"/>
    <property type="project" value="UniProtKB-KW"/>
</dbReference>
<evidence type="ECO:0000256" key="7">
    <source>
        <dbReference type="ARBA" id="ARBA00025067"/>
    </source>
</evidence>
<dbReference type="GO" id="GO:0046655">
    <property type="term" value="P:folic acid metabolic process"/>
    <property type="evidence" value="ECO:0007669"/>
    <property type="project" value="TreeGrafter"/>
</dbReference>
<organism evidence="10 11">
    <name type="scientific">Candidatus Woykebacteria bacterium RBG_16_43_9</name>
    <dbReference type="NCBI Taxonomy" id="1802596"/>
    <lineage>
        <taxon>Bacteria</taxon>
        <taxon>Candidatus Woykeibacteriota</taxon>
    </lineage>
</organism>
<dbReference type="SUPFAM" id="SSF53597">
    <property type="entry name" value="Dihydrofolate reductase-like"/>
    <property type="match status" value="1"/>
</dbReference>
<dbReference type="InterPro" id="IPR001796">
    <property type="entry name" value="DHFR_dom"/>
</dbReference>
<evidence type="ECO:0000259" key="9">
    <source>
        <dbReference type="PROSITE" id="PS51330"/>
    </source>
</evidence>
<dbReference type="GO" id="GO:0004146">
    <property type="term" value="F:dihydrofolate reductase activity"/>
    <property type="evidence" value="ECO:0007669"/>
    <property type="project" value="UniProtKB-EC"/>
</dbReference>
<evidence type="ECO:0000256" key="3">
    <source>
        <dbReference type="ARBA" id="ARBA00012856"/>
    </source>
</evidence>
<comment type="caution">
    <text evidence="10">The sequence shown here is derived from an EMBL/GenBank/DDBJ whole genome shotgun (WGS) entry which is preliminary data.</text>
</comment>
<dbReference type="PRINTS" id="PR00070">
    <property type="entry name" value="DHFR"/>
</dbReference>
<evidence type="ECO:0000256" key="2">
    <source>
        <dbReference type="ARBA" id="ARBA00009539"/>
    </source>
</evidence>
<dbReference type="GO" id="GO:0005829">
    <property type="term" value="C:cytosol"/>
    <property type="evidence" value="ECO:0007669"/>
    <property type="project" value="TreeGrafter"/>
</dbReference>
<reference evidence="10 11" key="1">
    <citation type="journal article" date="2016" name="Nat. Commun.">
        <title>Thousands of microbial genomes shed light on interconnected biogeochemical processes in an aquifer system.</title>
        <authorList>
            <person name="Anantharaman K."/>
            <person name="Brown C.T."/>
            <person name="Hug L.A."/>
            <person name="Sharon I."/>
            <person name="Castelle C.J."/>
            <person name="Probst A.J."/>
            <person name="Thomas B.C."/>
            <person name="Singh A."/>
            <person name="Wilkins M.J."/>
            <person name="Karaoz U."/>
            <person name="Brodie E.L."/>
            <person name="Williams K.H."/>
            <person name="Hubbard S.S."/>
            <person name="Banfield J.F."/>
        </authorList>
    </citation>
    <scope>NUCLEOTIDE SEQUENCE [LARGE SCALE GENOMIC DNA]</scope>
</reference>
<evidence type="ECO:0000313" key="10">
    <source>
        <dbReference type="EMBL" id="OGY25761.1"/>
    </source>
</evidence>
<dbReference type="GO" id="GO:0006730">
    <property type="term" value="P:one-carbon metabolic process"/>
    <property type="evidence" value="ECO:0007669"/>
    <property type="project" value="UniProtKB-KW"/>
</dbReference>
<dbReference type="EMBL" id="MHCS01000040">
    <property type="protein sequence ID" value="OGY25761.1"/>
    <property type="molecule type" value="Genomic_DNA"/>
</dbReference>
<evidence type="ECO:0000256" key="1">
    <source>
        <dbReference type="ARBA" id="ARBA00004903"/>
    </source>
</evidence>
<evidence type="ECO:0000313" key="11">
    <source>
        <dbReference type="Proteomes" id="UP000176389"/>
    </source>
</evidence>
<comment type="catalytic activity">
    <reaction evidence="8">
        <text>(6S)-5,6,7,8-tetrahydrofolate + NADP(+) = 7,8-dihydrofolate + NADPH + H(+)</text>
        <dbReference type="Rhea" id="RHEA:15009"/>
        <dbReference type="ChEBI" id="CHEBI:15378"/>
        <dbReference type="ChEBI" id="CHEBI:57451"/>
        <dbReference type="ChEBI" id="CHEBI:57453"/>
        <dbReference type="ChEBI" id="CHEBI:57783"/>
        <dbReference type="ChEBI" id="CHEBI:58349"/>
        <dbReference type="EC" id="1.5.1.3"/>
    </reaction>
</comment>
<dbReference type="InterPro" id="IPR012259">
    <property type="entry name" value="DHFR"/>
</dbReference>
<dbReference type="InterPro" id="IPR024072">
    <property type="entry name" value="DHFR-like_dom_sf"/>
</dbReference>
<evidence type="ECO:0000256" key="6">
    <source>
        <dbReference type="ARBA" id="ARBA00023002"/>
    </source>
</evidence>
<comment type="function">
    <text evidence="7 8">Key enzyme in folate metabolism. Catalyzes an essential reaction for de novo glycine and purine synthesis, and for DNA precursor synthesis.</text>
</comment>
<accession>A0A1G1WDQ9</accession>
<keyword evidence="5 8" id="KW-0521">NADP</keyword>
<dbReference type="PROSITE" id="PS51330">
    <property type="entry name" value="DHFR_2"/>
    <property type="match status" value="1"/>
</dbReference>
<dbReference type="EC" id="1.5.1.3" evidence="3 8"/>
<comment type="pathway">
    <text evidence="1 8">Cofactor biosynthesis; tetrahydrofolate biosynthesis; 5,6,7,8-tetrahydrofolate from 7,8-dihydrofolate: step 1/1.</text>
</comment>